<comment type="caution">
    <text evidence="2">The sequence shown here is derived from an EMBL/GenBank/DDBJ whole genome shotgun (WGS) entry which is preliminary data.</text>
</comment>
<accession>A0A0D1LJJ6</accession>
<reference evidence="2 3" key="1">
    <citation type="submission" date="2015-01" db="EMBL/GenBank/DDBJ databases">
        <title>Genome sequence of Mycobacterium llatzerense and Mycobacterium immunogenum recovered from brain abscess.</title>
        <authorList>
            <person name="Greninger A.L."/>
            <person name="Langelier C."/>
            <person name="Cunningham G."/>
            <person name="Chiu C.Y."/>
            <person name="Miller S."/>
        </authorList>
    </citation>
    <scope>NUCLEOTIDE SEQUENCE [LARGE SCALE GENOMIC DNA]</scope>
    <source>
        <strain evidence="2 3">CLUC14</strain>
    </source>
</reference>
<evidence type="ECO:0000313" key="3">
    <source>
        <dbReference type="Proteomes" id="UP000032221"/>
    </source>
</evidence>
<feature type="signal peptide" evidence="1">
    <location>
        <begin position="1"/>
        <end position="41"/>
    </location>
</feature>
<organism evidence="2 3">
    <name type="scientific">Mycolicibacterium llatzerense</name>
    <dbReference type="NCBI Taxonomy" id="280871"/>
    <lineage>
        <taxon>Bacteria</taxon>
        <taxon>Bacillati</taxon>
        <taxon>Actinomycetota</taxon>
        <taxon>Actinomycetes</taxon>
        <taxon>Mycobacteriales</taxon>
        <taxon>Mycobacteriaceae</taxon>
        <taxon>Mycolicibacterium</taxon>
    </lineage>
</organism>
<dbReference type="EMBL" id="JXST01000001">
    <property type="protein sequence ID" value="KIU18747.1"/>
    <property type="molecule type" value="Genomic_DNA"/>
</dbReference>
<dbReference type="Proteomes" id="UP000032221">
    <property type="component" value="Unassembled WGS sequence"/>
</dbReference>
<protein>
    <recommendedName>
        <fullName evidence="4">RNA-binding protein</fullName>
    </recommendedName>
</protein>
<sequence length="105" mass="10625">MRPGAARPSAARRMMRLVAAALAAAAVPGLIAVAPAGTASADVCFGAGRRITVSGCTDFGAVAPYAPPPAYYAPLPEDMPPPPPPPPVQGCVGWNGRWVSANTCR</sequence>
<feature type="chain" id="PRO_5002232666" description="RNA-binding protein" evidence="1">
    <location>
        <begin position="42"/>
        <end position="105"/>
    </location>
</feature>
<dbReference type="PROSITE" id="PS51318">
    <property type="entry name" value="TAT"/>
    <property type="match status" value="1"/>
</dbReference>
<evidence type="ECO:0008006" key="4">
    <source>
        <dbReference type="Google" id="ProtNLM"/>
    </source>
</evidence>
<keyword evidence="3" id="KW-1185">Reference proteome</keyword>
<proteinExistence type="predicted"/>
<dbReference type="PATRIC" id="fig|280871.6.peg.73"/>
<dbReference type="InterPro" id="IPR006311">
    <property type="entry name" value="TAT_signal"/>
</dbReference>
<evidence type="ECO:0000256" key="1">
    <source>
        <dbReference type="SAM" id="SignalP"/>
    </source>
</evidence>
<dbReference type="AlphaFoldDB" id="A0A0D1LJJ6"/>
<dbReference type="STRING" id="280871.TL10_00370"/>
<evidence type="ECO:0000313" key="2">
    <source>
        <dbReference type="EMBL" id="KIU18747.1"/>
    </source>
</evidence>
<gene>
    <name evidence="2" type="ORF">TL10_00370</name>
</gene>
<keyword evidence="1" id="KW-0732">Signal</keyword>
<name>A0A0D1LJJ6_9MYCO</name>